<dbReference type="SUPFAM" id="SSF53271">
    <property type="entry name" value="PRTase-like"/>
    <property type="match status" value="1"/>
</dbReference>
<evidence type="ECO:0000259" key="1">
    <source>
        <dbReference type="Pfam" id="PF00156"/>
    </source>
</evidence>
<comment type="caution">
    <text evidence="2">The sequence shown here is derived from an EMBL/GenBank/DDBJ whole genome shotgun (WGS) entry which is preliminary data.</text>
</comment>
<dbReference type="GO" id="GO:0016757">
    <property type="term" value="F:glycosyltransferase activity"/>
    <property type="evidence" value="ECO:0007669"/>
    <property type="project" value="UniProtKB-KW"/>
</dbReference>
<dbReference type="InterPro" id="IPR029057">
    <property type="entry name" value="PRTase-like"/>
</dbReference>
<dbReference type="PANTHER" id="PTHR11608">
    <property type="entry name" value="BIFUNCTIONAL PROTEIN PYRR"/>
    <property type="match status" value="1"/>
</dbReference>
<keyword evidence="2" id="KW-0328">Glycosyltransferase</keyword>
<dbReference type="RefSeq" id="WP_187717763.1">
    <property type="nucleotide sequence ID" value="NZ_JACTAH010000001.1"/>
</dbReference>
<reference evidence="3" key="1">
    <citation type="submission" date="2023-07" db="EMBL/GenBank/DDBJ databases">
        <title>Thauera sp. CAU 1555 isolated from sand of Yaerae Beach.</title>
        <authorList>
            <person name="Kim W."/>
        </authorList>
    </citation>
    <scope>NUCLEOTIDE SEQUENCE [LARGE SCALE GENOMIC DNA]</scope>
    <source>
        <strain evidence="3">CAU 1555</strain>
    </source>
</reference>
<feature type="domain" description="Phosphoribosyltransferase" evidence="1">
    <location>
        <begin position="34"/>
        <end position="156"/>
    </location>
</feature>
<dbReference type="EMBL" id="JACYTO010000001">
    <property type="protein sequence ID" value="MBD8503025.1"/>
    <property type="molecule type" value="Genomic_DNA"/>
</dbReference>
<dbReference type="InterPro" id="IPR050137">
    <property type="entry name" value="PyrR_bifunctional"/>
</dbReference>
<dbReference type="InterPro" id="IPR000836">
    <property type="entry name" value="PRTase_dom"/>
</dbReference>
<keyword evidence="2" id="KW-0808">Transferase</keyword>
<dbReference type="Pfam" id="PF00156">
    <property type="entry name" value="Pribosyltran"/>
    <property type="match status" value="1"/>
</dbReference>
<dbReference type="PANTHER" id="PTHR11608:SF0">
    <property type="entry name" value="BIFUNCTIONAL PROTEIN PYRR"/>
    <property type="match status" value="1"/>
</dbReference>
<organism evidence="2 3">
    <name type="scientific">Thauera sedimentorum</name>
    <dbReference type="NCBI Taxonomy" id="2767595"/>
    <lineage>
        <taxon>Bacteria</taxon>
        <taxon>Pseudomonadati</taxon>
        <taxon>Pseudomonadota</taxon>
        <taxon>Betaproteobacteria</taxon>
        <taxon>Rhodocyclales</taxon>
        <taxon>Zoogloeaceae</taxon>
        <taxon>Thauera</taxon>
    </lineage>
</organism>
<evidence type="ECO:0000313" key="3">
    <source>
        <dbReference type="Proteomes" id="UP000603602"/>
    </source>
</evidence>
<accession>A0ABR9B9M6</accession>
<dbReference type="Gene3D" id="3.40.50.2020">
    <property type="match status" value="1"/>
</dbReference>
<protein>
    <submittedName>
        <fullName evidence="2">Phosphoribosyltransferase</fullName>
    </submittedName>
</protein>
<sequence>MAESPRRSRLFDAVQLGGVLDDMARQAAGLPGRDLPLAVVGVLRRGAPLADLLAGRLAACGLPAVRRLDLAISRYADDLTLLYPETRLVEDRAASPPDLAGQRVLLVDDVLYTGHSLLRALDYLVRRGAEAVHAAVLADRCVTRLPLRADVVGLRLQVAAGDIVECRVPPYEPDFGIVVVHRPSGEGAEGGAT</sequence>
<gene>
    <name evidence="2" type="ORF">IFO67_09035</name>
</gene>
<evidence type="ECO:0000313" key="2">
    <source>
        <dbReference type="EMBL" id="MBD8503025.1"/>
    </source>
</evidence>
<proteinExistence type="predicted"/>
<dbReference type="Proteomes" id="UP000603602">
    <property type="component" value="Unassembled WGS sequence"/>
</dbReference>
<keyword evidence="3" id="KW-1185">Reference proteome</keyword>
<name>A0ABR9B9M6_9RHOO</name>
<dbReference type="CDD" id="cd06223">
    <property type="entry name" value="PRTases_typeI"/>
    <property type="match status" value="1"/>
</dbReference>